<dbReference type="Gene3D" id="1.10.3720.10">
    <property type="entry name" value="MetI-like"/>
    <property type="match status" value="1"/>
</dbReference>
<feature type="transmembrane region" description="Helical" evidence="7">
    <location>
        <begin position="153"/>
        <end position="176"/>
    </location>
</feature>
<dbReference type="CDD" id="cd06261">
    <property type="entry name" value="TM_PBP2"/>
    <property type="match status" value="1"/>
</dbReference>
<evidence type="ECO:0000256" key="5">
    <source>
        <dbReference type="ARBA" id="ARBA00022989"/>
    </source>
</evidence>
<organism evidence="9 10">
    <name type="scientific">Rugosimonospora africana</name>
    <dbReference type="NCBI Taxonomy" id="556532"/>
    <lineage>
        <taxon>Bacteria</taxon>
        <taxon>Bacillati</taxon>
        <taxon>Actinomycetota</taxon>
        <taxon>Actinomycetes</taxon>
        <taxon>Micromonosporales</taxon>
        <taxon>Micromonosporaceae</taxon>
        <taxon>Rugosimonospora</taxon>
    </lineage>
</organism>
<dbReference type="PROSITE" id="PS50928">
    <property type="entry name" value="ABC_TM1"/>
    <property type="match status" value="1"/>
</dbReference>
<dbReference type="PANTHER" id="PTHR43744">
    <property type="entry name" value="ABC TRANSPORTER PERMEASE PROTEIN MG189-RELATED-RELATED"/>
    <property type="match status" value="1"/>
</dbReference>
<evidence type="ECO:0000256" key="7">
    <source>
        <dbReference type="RuleBase" id="RU363032"/>
    </source>
</evidence>
<keyword evidence="2 7" id="KW-0813">Transport</keyword>
<comment type="caution">
    <text evidence="9">The sequence shown here is derived from an EMBL/GenBank/DDBJ whole genome shotgun (WGS) entry which is preliminary data.</text>
</comment>
<feature type="transmembrane region" description="Helical" evidence="7">
    <location>
        <begin position="110"/>
        <end position="132"/>
    </location>
</feature>
<keyword evidence="6 7" id="KW-0472">Membrane</keyword>
<keyword evidence="5 7" id="KW-1133">Transmembrane helix</keyword>
<keyword evidence="4 7" id="KW-0812">Transmembrane</keyword>
<dbReference type="GO" id="GO:0055085">
    <property type="term" value="P:transmembrane transport"/>
    <property type="evidence" value="ECO:0007669"/>
    <property type="project" value="InterPro"/>
</dbReference>
<dbReference type="InterPro" id="IPR000515">
    <property type="entry name" value="MetI-like"/>
</dbReference>
<protein>
    <submittedName>
        <fullName evidence="9">Sugar ABC transporter permease</fullName>
    </submittedName>
</protein>
<comment type="similarity">
    <text evidence="7">Belongs to the binding-protein-dependent transport system permease family.</text>
</comment>
<evidence type="ECO:0000313" key="9">
    <source>
        <dbReference type="EMBL" id="GIH16565.1"/>
    </source>
</evidence>
<evidence type="ECO:0000313" key="10">
    <source>
        <dbReference type="Proteomes" id="UP000642748"/>
    </source>
</evidence>
<accession>A0A8J3QVG7</accession>
<comment type="subcellular location">
    <subcellularLocation>
        <location evidence="1 7">Cell membrane</location>
        <topology evidence="1 7">Multi-pass membrane protein</topology>
    </subcellularLocation>
</comment>
<dbReference type="Proteomes" id="UP000642748">
    <property type="component" value="Unassembled WGS sequence"/>
</dbReference>
<dbReference type="PANTHER" id="PTHR43744:SF8">
    <property type="entry name" value="SN-GLYCEROL-3-PHOSPHATE TRANSPORT SYSTEM PERMEASE PROTEIN UGPE"/>
    <property type="match status" value="1"/>
</dbReference>
<keyword evidence="3" id="KW-1003">Cell membrane</keyword>
<evidence type="ECO:0000256" key="6">
    <source>
        <dbReference type="ARBA" id="ARBA00023136"/>
    </source>
</evidence>
<evidence type="ECO:0000256" key="2">
    <source>
        <dbReference type="ARBA" id="ARBA00022448"/>
    </source>
</evidence>
<name>A0A8J3QVG7_9ACTN</name>
<feature type="transmembrane region" description="Helical" evidence="7">
    <location>
        <begin position="77"/>
        <end position="104"/>
    </location>
</feature>
<dbReference type="EMBL" id="BONZ01000045">
    <property type="protein sequence ID" value="GIH16565.1"/>
    <property type="molecule type" value="Genomic_DNA"/>
</dbReference>
<dbReference type="AlphaFoldDB" id="A0A8J3QVG7"/>
<feature type="domain" description="ABC transmembrane type-1" evidence="8">
    <location>
        <begin position="42"/>
        <end position="236"/>
    </location>
</feature>
<dbReference type="InterPro" id="IPR035906">
    <property type="entry name" value="MetI-like_sf"/>
</dbReference>
<gene>
    <name evidence="9" type="ORF">Raf01_47370</name>
</gene>
<evidence type="ECO:0000256" key="3">
    <source>
        <dbReference type="ARBA" id="ARBA00022475"/>
    </source>
</evidence>
<feature type="transmembrane region" description="Helical" evidence="7">
    <location>
        <begin position="215"/>
        <end position="235"/>
    </location>
</feature>
<evidence type="ECO:0000256" key="4">
    <source>
        <dbReference type="ARBA" id="ARBA00022692"/>
    </source>
</evidence>
<evidence type="ECO:0000259" key="8">
    <source>
        <dbReference type="PROSITE" id="PS50928"/>
    </source>
</evidence>
<evidence type="ECO:0000256" key="1">
    <source>
        <dbReference type="ARBA" id="ARBA00004651"/>
    </source>
</evidence>
<dbReference type="Pfam" id="PF00528">
    <property type="entry name" value="BPD_transp_1"/>
    <property type="match status" value="1"/>
</dbReference>
<feature type="transmembrane region" description="Helical" evidence="7">
    <location>
        <begin position="41"/>
        <end position="65"/>
    </location>
</feature>
<proteinExistence type="inferred from homology"/>
<reference evidence="9" key="1">
    <citation type="submission" date="2021-01" db="EMBL/GenBank/DDBJ databases">
        <title>Whole genome shotgun sequence of Rugosimonospora africana NBRC 104875.</title>
        <authorList>
            <person name="Komaki H."/>
            <person name="Tamura T."/>
        </authorList>
    </citation>
    <scope>NUCLEOTIDE SEQUENCE</scope>
    <source>
        <strain evidence="9">NBRC 104875</strain>
    </source>
</reference>
<sequence>MISTSLASTKYVTTFPPRIIPNTFQVANYGRIFSDTDLGKYLLNSVVIVIPSMVGQVVASSFAGYALARLRAPGRRVWFVITLCTLMIPYEATIVPTFVMFRYLGWINTFWPLIVPQLFGSGYSIFLMRQFIMQIPTEYDEAARLDGLSYFGIWRRIIVPLSVPAMATVAIFTFTFQWGNFLGPLIYINDSDKYPLALGLYAMTQTSNVGQTPDWNLIMAGGMLLTVPMVMVYFFGQRFLYEGANTLGQIRV</sequence>
<keyword evidence="10" id="KW-1185">Reference proteome</keyword>
<dbReference type="GO" id="GO:0005886">
    <property type="term" value="C:plasma membrane"/>
    <property type="evidence" value="ECO:0007669"/>
    <property type="project" value="UniProtKB-SubCell"/>
</dbReference>
<dbReference type="SUPFAM" id="SSF161098">
    <property type="entry name" value="MetI-like"/>
    <property type="match status" value="1"/>
</dbReference>